<sequence>MRGPSSKISDRGAARFETCLAQQVDLCCALETLADALPSHVDTKAATLLAETLEDSLHHCHQIEENFIFPAILTARPGMLATITRLRAEHVEDEEQACEVKDAIMAFVIRQKRKDVEEFGYLLRGLFVALRRHLAFDRDYVLPLYRRTDAASNITNQPRSPED</sequence>
<name>A0A1I1WNV8_9RHOB</name>
<gene>
    <name evidence="2" type="ORF">SAMN04488523_10475</name>
</gene>
<evidence type="ECO:0000259" key="1">
    <source>
        <dbReference type="Pfam" id="PF01814"/>
    </source>
</evidence>
<protein>
    <submittedName>
        <fullName evidence="2">Hemerythrin HHE cation binding domain-containing protein</fullName>
    </submittedName>
</protein>
<keyword evidence="3" id="KW-1185">Reference proteome</keyword>
<accession>A0A1I1WNV8</accession>
<dbReference type="AlphaFoldDB" id="A0A1I1WNV8"/>
<dbReference type="RefSeq" id="WP_093923017.1">
    <property type="nucleotide sequence ID" value="NZ_FOMW01000004.1"/>
</dbReference>
<proteinExistence type="predicted"/>
<evidence type="ECO:0000313" key="3">
    <source>
        <dbReference type="Proteomes" id="UP000198977"/>
    </source>
</evidence>
<dbReference type="STRING" id="74348.SAMN04488523_10475"/>
<organism evidence="2 3">
    <name type="scientific">Sulfitobacter brevis</name>
    <dbReference type="NCBI Taxonomy" id="74348"/>
    <lineage>
        <taxon>Bacteria</taxon>
        <taxon>Pseudomonadati</taxon>
        <taxon>Pseudomonadota</taxon>
        <taxon>Alphaproteobacteria</taxon>
        <taxon>Rhodobacterales</taxon>
        <taxon>Roseobacteraceae</taxon>
        <taxon>Sulfitobacter</taxon>
    </lineage>
</organism>
<evidence type="ECO:0000313" key="2">
    <source>
        <dbReference type="EMBL" id="SFD96865.1"/>
    </source>
</evidence>
<dbReference type="Proteomes" id="UP000198977">
    <property type="component" value="Unassembled WGS sequence"/>
</dbReference>
<reference evidence="3" key="1">
    <citation type="submission" date="2016-10" db="EMBL/GenBank/DDBJ databases">
        <authorList>
            <person name="Varghese N."/>
            <person name="Submissions S."/>
        </authorList>
    </citation>
    <scope>NUCLEOTIDE SEQUENCE [LARGE SCALE GENOMIC DNA]</scope>
    <source>
        <strain evidence="3">DSM 11443</strain>
    </source>
</reference>
<dbReference type="InterPro" id="IPR012312">
    <property type="entry name" value="Hemerythrin-like"/>
</dbReference>
<dbReference type="Pfam" id="PF01814">
    <property type="entry name" value="Hemerythrin"/>
    <property type="match status" value="1"/>
</dbReference>
<dbReference type="OrthoDB" id="8282715at2"/>
<dbReference type="EMBL" id="FOMW01000004">
    <property type="protein sequence ID" value="SFD96865.1"/>
    <property type="molecule type" value="Genomic_DNA"/>
</dbReference>
<dbReference type="Gene3D" id="1.20.120.520">
    <property type="entry name" value="nmb1532 protein domain like"/>
    <property type="match status" value="1"/>
</dbReference>
<feature type="domain" description="Hemerythrin-like" evidence="1">
    <location>
        <begin position="25"/>
        <end position="144"/>
    </location>
</feature>